<dbReference type="Pfam" id="PF00535">
    <property type="entry name" value="Glycos_transf_2"/>
    <property type="match status" value="1"/>
</dbReference>
<dbReference type="PANTHER" id="PTHR43179">
    <property type="entry name" value="RHAMNOSYLTRANSFERASE WBBL"/>
    <property type="match status" value="1"/>
</dbReference>
<dbReference type="RefSeq" id="WP_311864961.1">
    <property type="nucleotide sequence ID" value="NZ_JARPWH010000014.1"/>
</dbReference>
<accession>A0AAW8RTM2</accession>
<keyword evidence="3 6" id="KW-0328">Glycosyltransferase</keyword>
<reference evidence="6" key="1">
    <citation type="submission" date="2023-03" db="EMBL/GenBank/DDBJ databases">
        <authorList>
            <person name="Shen W."/>
            <person name="Cai J."/>
        </authorList>
    </citation>
    <scope>NUCLEOTIDE SEQUENCE</scope>
    <source>
        <strain evidence="6">P33-2</strain>
    </source>
</reference>
<evidence type="ECO:0000256" key="3">
    <source>
        <dbReference type="ARBA" id="ARBA00022676"/>
    </source>
</evidence>
<comment type="caution">
    <text evidence="6">The sequence shown here is derived from an EMBL/GenBank/DDBJ whole genome shotgun (WGS) entry which is preliminary data.</text>
</comment>
<organism evidence="6 7">
    <name type="scientific">Enterococcus avium</name>
    <name type="common">Streptococcus avium</name>
    <dbReference type="NCBI Taxonomy" id="33945"/>
    <lineage>
        <taxon>Bacteria</taxon>
        <taxon>Bacillati</taxon>
        <taxon>Bacillota</taxon>
        <taxon>Bacilli</taxon>
        <taxon>Lactobacillales</taxon>
        <taxon>Enterococcaceae</taxon>
        <taxon>Enterococcus</taxon>
    </lineage>
</organism>
<dbReference type="SUPFAM" id="SSF53448">
    <property type="entry name" value="Nucleotide-diphospho-sugar transferases"/>
    <property type="match status" value="1"/>
</dbReference>
<proteinExistence type="inferred from homology"/>
<dbReference type="PANTHER" id="PTHR43179:SF12">
    <property type="entry name" value="GALACTOFURANOSYLTRANSFERASE GLFT2"/>
    <property type="match status" value="1"/>
</dbReference>
<dbReference type="Gene3D" id="3.90.550.10">
    <property type="entry name" value="Spore Coat Polysaccharide Biosynthesis Protein SpsA, Chain A"/>
    <property type="match status" value="1"/>
</dbReference>
<feature type="domain" description="Glycosyltransferase 2-like" evidence="5">
    <location>
        <begin position="12"/>
        <end position="135"/>
    </location>
</feature>
<dbReference type="InterPro" id="IPR001173">
    <property type="entry name" value="Glyco_trans_2-like"/>
</dbReference>
<dbReference type="InterPro" id="IPR029044">
    <property type="entry name" value="Nucleotide-diphossugar_trans"/>
</dbReference>
<evidence type="ECO:0000256" key="1">
    <source>
        <dbReference type="ARBA" id="ARBA00004776"/>
    </source>
</evidence>
<keyword evidence="4 6" id="KW-0808">Transferase</keyword>
<sequence length="286" mass="33526">MNIAFVILNYCTFNETIECIRSVKKLSEDIRFVIVDNFSPDGSGELLRNYYIDDSKVEIILSKKNLGFAKGNNLGYIKALEYNPDFIILSNSDIKIEQHDFFKKMFEVYQHTKFSVCGPDIINPYTNKHQSPFFTNMEISQKTIVKLVLRLVLRPFISKMKVLFSRTKPLMKKLQTNSCLHGAFLIFSKNYIESNSEGIFDKTFMYGEEIILYFLSVKQKKSIYYAPSLQVIHFEAGATKKINKTFFQKYVFRIKNELRSYFILNHLIKQYGPLTKEELSRFEDKS</sequence>
<dbReference type="EC" id="2.4.-.-" evidence="6"/>
<evidence type="ECO:0000256" key="4">
    <source>
        <dbReference type="ARBA" id="ARBA00022679"/>
    </source>
</evidence>
<evidence type="ECO:0000259" key="5">
    <source>
        <dbReference type="Pfam" id="PF00535"/>
    </source>
</evidence>
<gene>
    <name evidence="6" type="ORF">P7D43_05900</name>
</gene>
<comment type="similarity">
    <text evidence="2">Belongs to the glycosyltransferase 2 family.</text>
</comment>
<comment type="pathway">
    <text evidence="1">Cell wall biogenesis; cell wall polysaccharide biosynthesis.</text>
</comment>
<dbReference type="GO" id="GO:0016757">
    <property type="term" value="F:glycosyltransferase activity"/>
    <property type="evidence" value="ECO:0007669"/>
    <property type="project" value="UniProtKB-KW"/>
</dbReference>
<dbReference type="AlphaFoldDB" id="A0AAW8RTM2"/>
<evidence type="ECO:0000313" key="6">
    <source>
        <dbReference type="EMBL" id="MDT2401897.1"/>
    </source>
</evidence>
<evidence type="ECO:0000313" key="7">
    <source>
        <dbReference type="Proteomes" id="UP001260773"/>
    </source>
</evidence>
<protein>
    <submittedName>
        <fullName evidence="6">Glycosyltransferase</fullName>
        <ecNumber evidence="6">2.4.-.-</ecNumber>
    </submittedName>
</protein>
<evidence type="ECO:0000256" key="2">
    <source>
        <dbReference type="ARBA" id="ARBA00006739"/>
    </source>
</evidence>
<name>A0AAW8RTM2_ENTAV</name>
<dbReference type="Proteomes" id="UP001260773">
    <property type="component" value="Unassembled WGS sequence"/>
</dbReference>
<dbReference type="EMBL" id="JARPWH010000014">
    <property type="protein sequence ID" value="MDT2401897.1"/>
    <property type="molecule type" value="Genomic_DNA"/>
</dbReference>